<reference evidence="2" key="2">
    <citation type="journal article" date="2021" name="Microbiome">
        <title>Successional dynamics and alternative stable states in a saline activated sludge microbial community over 9 years.</title>
        <authorList>
            <person name="Wang Y."/>
            <person name="Ye J."/>
            <person name="Ju F."/>
            <person name="Liu L."/>
            <person name="Boyd J.A."/>
            <person name="Deng Y."/>
            <person name="Parks D.H."/>
            <person name="Jiang X."/>
            <person name="Yin X."/>
            <person name="Woodcroft B.J."/>
            <person name="Tyson G.W."/>
            <person name="Hugenholtz P."/>
            <person name="Polz M.F."/>
            <person name="Zhang T."/>
        </authorList>
    </citation>
    <scope>NUCLEOTIDE SEQUENCE</scope>
    <source>
        <strain evidence="2">HKST-UBA11</strain>
    </source>
</reference>
<accession>A0A955LA44</accession>
<reference evidence="2" key="1">
    <citation type="submission" date="2020-04" db="EMBL/GenBank/DDBJ databases">
        <authorList>
            <person name="Zhang T."/>
        </authorList>
    </citation>
    <scope>NUCLEOTIDE SEQUENCE</scope>
    <source>
        <strain evidence="2">HKST-UBA11</strain>
    </source>
</reference>
<protein>
    <submittedName>
        <fullName evidence="2">Uncharacterized protein</fullName>
    </submittedName>
</protein>
<gene>
    <name evidence="2" type="ORF">KC717_06660</name>
</gene>
<sequence length="265" mass="30160">DMVRGIASYYGIHSSDELDIVYELIRATEMNFNLMTGKGLLDEKDGGILESTESELLSIAKKAICLADMGHILFSDKHYYRRRKLLAYEFAKKDFWSEIVLKYAPSSEEDGTSSEEDCTKSKETASEAASGARPDKAIVEFDTNWLKVQGDYIKNQEIRLFPGDVQVNLNYLIWLDKFPEFFDPKSITILKQRLKNRLKNDFLKPCEKDAISIIADGTQFLLQGVKCPVSGQPRDINVNCIPEDFQLYMEAIQSLGFVVVETREP</sequence>
<feature type="compositionally biased region" description="Acidic residues" evidence="1">
    <location>
        <begin position="107"/>
        <end position="116"/>
    </location>
</feature>
<dbReference type="EMBL" id="JAGQLH010000120">
    <property type="protein sequence ID" value="MCA9386298.1"/>
    <property type="molecule type" value="Genomic_DNA"/>
</dbReference>
<comment type="caution">
    <text evidence="2">The sequence shown here is derived from an EMBL/GenBank/DDBJ whole genome shotgun (WGS) entry which is preliminary data.</text>
</comment>
<evidence type="ECO:0000313" key="3">
    <source>
        <dbReference type="Proteomes" id="UP000754563"/>
    </source>
</evidence>
<evidence type="ECO:0000256" key="1">
    <source>
        <dbReference type="SAM" id="MobiDB-lite"/>
    </source>
</evidence>
<dbReference type="Proteomes" id="UP000754563">
    <property type="component" value="Unassembled WGS sequence"/>
</dbReference>
<organism evidence="2 3">
    <name type="scientific">Candidatus Dojkabacteria bacterium</name>
    <dbReference type="NCBI Taxonomy" id="2099670"/>
    <lineage>
        <taxon>Bacteria</taxon>
        <taxon>Candidatus Dojkabacteria</taxon>
    </lineage>
</organism>
<feature type="region of interest" description="Disordered" evidence="1">
    <location>
        <begin position="107"/>
        <end position="131"/>
    </location>
</feature>
<proteinExistence type="predicted"/>
<evidence type="ECO:0000313" key="2">
    <source>
        <dbReference type="EMBL" id="MCA9386298.1"/>
    </source>
</evidence>
<name>A0A955LA44_9BACT</name>
<feature type="non-terminal residue" evidence="2">
    <location>
        <position position="1"/>
    </location>
</feature>
<dbReference type="AlphaFoldDB" id="A0A955LA44"/>